<protein>
    <recommendedName>
        <fullName evidence="2">Schlafen AlbA-2 domain-containing protein</fullName>
    </recommendedName>
</protein>
<dbReference type="InterPro" id="IPR038461">
    <property type="entry name" value="Schlafen_AlbA_2_dom_sf"/>
</dbReference>
<evidence type="ECO:0000256" key="1">
    <source>
        <dbReference type="SAM" id="MobiDB-lite"/>
    </source>
</evidence>
<dbReference type="PANTHER" id="PTHR30595:SF6">
    <property type="entry name" value="SCHLAFEN ALBA-2 DOMAIN-CONTAINING PROTEIN"/>
    <property type="match status" value="1"/>
</dbReference>
<sequence length="430" mass="48537">MNPIALSFFEKKIENLEYIDLYNLVCVNKIPESYNLDYKVDYPKNEKLAKLMCSFANASGGYIIVGIEEVRVNNKNTSVPDEMFGIDKADHTTKVTNIAISHSQPKIVPSIKTIELDSDPDKVVVIIKIEESMEPIMYYSKNDSDSNKFFIRINDKKQPADYSILKKLFHKENYLERMKVFEEEILKEQKEFIYHKLGRFYKEKTGAIFFGVNVLPFNKDFEIIDMASSEFEAFLNGLNRTFHEIPIFFDYRLSSFIKKFKFMGYYYESKIVDIKDLEEDIYPVVIDPNVQIIGTTDFDDTFMASNLPVNSYGLWSQIQIGRVNGSGLRRELIRGATGSLPAGTITGASLFFHRIAGGAHSANPGTMSIYRVAPANDWREGTGSNSNTADDPDWNQCKSGSQNWAGHPTLACGVSGIDFIADGSPPGGAY</sequence>
<evidence type="ECO:0000313" key="3">
    <source>
        <dbReference type="EMBL" id="KKM10327.1"/>
    </source>
</evidence>
<organism evidence="3">
    <name type="scientific">marine sediment metagenome</name>
    <dbReference type="NCBI Taxonomy" id="412755"/>
    <lineage>
        <taxon>unclassified sequences</taxon>
        <taxon>metagenomes</taxon>
        <taxon>ecological metagenomes</taxon>
    </lineage>
</organism>
<evidence type="ECO:0000259" key="2">
    <source>
        <dbReference type="Pfam" id="PF04326"/>
    </source>
</evidence>
<reference evidence="3" key="1">
    <citation type="journal article" date="2015" name="Nature">
        <title>Complex archaea that bridge the gap between prokaryotes and eukaryotes.</title>
        <authorList>
            <person name="Spang A."/>
            <person name="Saw J.H."/>
            <person name="Jorgensen S.L."/>
            <person name="Zaremba-Niedzwiedzka K."/>
            <person name="Martijn J."/>
            <person name="Lind A.E."/>
            <person name="van Eijk R."/>
            <person name="Schleper C."/>
            <person name="Guy L."/>
            <person name="Ettema T.J."/>
        </authorList>
    </citation>
    <scope>NUCLEOTIDE SEQUENCE</scope>
</reference>
<accession>A0A0F9KBV4</accession>
<dbReference type="InterPro" id="IPR007421">
    <property type="entry name" value="Schlafen_AlbA_2_dom"/>
</dbReference>
<name>A0A0F9KBV4_9ZZZZ</name>
<dbReference type="PANTHER" id="PTHR30595">
    <property type="entry name" value="GLPR-RELATED TRANSCRIPTIONAL REPRESSOR"/>
    <property type="match status" value="1"/>
</dbReference>
<dbReference type="AlphaFoldDB" id="A0A0F9KBV4"/>
<feature type="domain" description="Schlafen AlbA-2" evidence="2">
    <location>
        <begin position="32"/>
        <end position="160"/>
    </location>
</feature>
<dbReference type="Pfam" id="PF04326">
    <property type="entry name" value="SLFN_AlbA_2"/>
    <property type="match status" value="1"/>
</dbReference>
<proteinExistence type="predicted"/>
<feature type="region of interest" description="Disordered" evidence="1">
    <location>
        <begin position="380"/>
        <end position="400"/>
    </location>
</feature>
<gene>
    <name evidence="3" type="ORF">LCGC14_1722020</name>
</gene>
<dbReference type="Gene3D" id="3.30.950.30">
    <property type="entry name" value="Schlafen, AAA domain"/>
    <property type="match status" value="1"/>
</dbReference>
<dbReference type="EMBL" id="LAZR01015511">
    <property type="protein sequence ID" value="KKM10327.1"/>
    <property type="molecule type" value="Genomic_DNA"/>
</dbReference>
<comment type="caution">
    <text evidence="3">The sequence shown here is derived from an EMBL/GenBank/DDBJ whole genome shotgun (WGS) entry which is preliminary data.</text>
</comment>
<feature type="non-terminal residue" evidence="3">
    <location>
        <position position="430"/>
    </location>
</feature>